<accession>A0AAQ4D9K2</accession>
<reference evidence="1 2" key="1">
    <citation type="journal article" date="2023" name="Arcadia Sci">
        <title>De novo assembly of a long-read Amblyomma americanum tick genome.</title>
        <authorList>
            <person name="Chou S."/>
            <person name="Poskanzer K.E."/>
            <person name="Rollins M."/>
            <person name="Thuy-Boun P.S."/>
        </authorList>
    </citation>
    <scope>NUCLEOTIDE SEQUENCE [LARGE SCALE GENOMIC DNA]</scope>
    <source>
        <strain evidence="1">F_SG_1</strain>
        <tissue evidence="1">Salivary glands</tissue>
    </source>
</reference>
<comment type="caution">
    <text evidence="1">The sequence shown here is derived from an EMBL/GenBank/DDBJ whole genome shotgun (WGS) entry which is preliminary data.</text>
</comment>
<protein>
    <submittedName>
        <fullName evidence="1">Uncharacterized protein</fullName>
    </submittedName>
</protein>
<name>A0AAQ4D9K2_AMBAM</name>
<proteinExistence type="predicted"/>
<keyword evidence="2" id="KW-1185">Reference proteome</keyword>
<dbReference type="EMBL" id="JARKHS020033384">
    <property type="protein sequence ID" value="KAK8759142.1"/>
    <property type="molecule type" value="Genomic_DNA"/>
</dbReference>
<sequence>MNLHAVLGASGGLAAISALAQMFKCAEKFPLISCVVHNVPVHTKLDAINFKVQVGHASAAFSPGEILSKRFQQPTEHVSFTSAATAIMTTARDSWMAPADTKRTDGSSAGVGYVHPVYKNDRN</sequence>
<dbReference type="AlphaFoldDB" id="A0AAQ4D9K2"/>
<evidence type="ECO:0000313" key="2">
    <source>
        <dbReference type="Proteomes" id="UP001321473"/>
    </source>
</evidence>
<organism evidence="1 2">
    <name type="scientific">Amblyomma americanum</name>
    <name type="common">Lone star tick</name>
    <dbReference type="NCBI Taxonomy" id="6943"/>
    <lineage>
        <taxon>Eukaryota</taxon>
        <taxon>Metazoa</taxon>
        <taxon>Ecdysozoa</taxon>
        <taxon>Arthropoda</taxon>
        <taxon>Chelicerata</taxon>
        <taxon>Arachnida</taxon>
        <taxon>Acari</taxon>
        <taxon>Parasitiformes</taxon>
        <taxon>Ixodida</taxon>
        <taxon>Ixodoidea</taxon>
        <taxon>Ixodidae</taxon>
        <taxon>Amblyomminae</taxon>
        <taxon>Amblyomma</taxon>
    </lineage>
</organism>
<gene>
    <name evidence="1" type="ORF">V5799_003221</name>
</gene>
<evidence type="ECO:0000313" key="1">
    <source>
        <dbReference type="EMBL" id="KAK8759142.1"/>
    </source>
</evidence>
<dbReference type="Proteomes" id="UP001321473">
    <property type="component" value="Unassembled WGS sequence"/>
</dbReference>